<accession>A0ABY4TI59</accession>
<feature type="domain" description="Amidase" evidence="2">
    <location>
        <begin position="27"/>
        <end position="105"/>
    </location>
</feature>
<evidence type="ECO:0000313" key="3">
    <source>
        <dbReference type="EMBL" id="URN18588.1"/>
    </source>
</evidence>
<evidence type="ECO:0000256" key="1">
    <source>
        <dbReference type="SAM" id="MobiDB-lite"/>
    </source>
</evidence>
<dbReference type="Proteomes" id="UP001056383">
    <property type="component" value="Chromosome"/>
</dbReference>
<name>A0ABY4TI59_9ACTN</name>
<keyword evidence="4" id="KW-1185">Reference proteome</keyword>
<dbReference type="Pfam" id="PF01425">
    <property type="entry name" value="Amidase"/>
    <property type="match status" value="1"/>
</dbReference>
<reference evidence="3" key="1">
    <citation type="submission" date="2022-04" db="EMBL/GenBank/DDBJ databases">
        <title>Systematic whole-genome sequencing reveals an unexpected diversity among actinomycetoma pathogens and provides insights into their antibacterial susceptibilities.</title>
        <authorList>
            <person name="Watson A.K."/>
            <person name="Kepplinger B."/>
            <person name="Bakhiet S.M."/>
            <person name="Mhmoud N.A."/>
            <person name="Chapman J."/>
            <person name="Allenby N."/>
            <person name="Mickiewicz K."/>
            <person name="Goodfellow M."/>
            <person name="Fahal A.H."/>
            <person name="Errington J."/>
        </authorList>
    </citation>
    <scope>NUCLEOTIDE SEQUENCE</scope>
    <source>
        <strain evidence="3">SD 504</strain>
    </source>
</reference>
<dbReference type="InterPro" id="IPR023631">
    <property type="entry name" value="Amidase_dom"/>
</dbReference>
<proteinExistence type="predicted"/>
<organism evidence="3 4">
    <name type="scientific">Streptomyces sudanensis</name>
    <dbReference type="NCBI Taxonomy" id="436397"/>
    <lineage>
        <taxon>Bacteria</taxon>
        <taxon>Bacillati</taxon>
        <taxon>Actinomycetota</taxon>
        <taxon>Actinomycetes</taxon>
        <taxon>Kitasatosporales</taxon>
        <taxon>Streptomycetaceae</taxon>
        <taxon>Streptomyces</taxon>
    </lineage>
</organism>
<dbReference type="SUPFAM" id="SSF75304">
    <property type="entry name" value="Amidase signature (AS) enzymes"/>
    <property type="match status" value="1"/>
</dbReference>
<protein>
    <submittedName>
        <fullName evidence="3">Amidase</fullName>
    </submittedName>
</protein>
<evidence type="ECO:0000313" key="4">
    <source>
        <dbReference type="Proteomes" id="UP001056383"/>
    </source>
</evidence>
<dbReference type="Gene3D" id="3.90.1300.10">
    <property type="entry name" value="Amidase signature (AS) domain"/>
    <property type="match status" value="1"/>
</dbReference>
<feature type="region of interest" description="Disordered" evidence="1">
    <location>
        <begin position="41"/>
        <end position="60"/>
    </location>
</feature>
<dbReference type="EMBL" id="CP095474">
    <property type="protein sequence ID" value="URN18588.1"/>
    <property type="molecule type" value="Genomic_DNA"/>
</dbReference>
<gene>
    <name evidence="3" type="ORF">MW084_01520</name>
</gene>
<dbReference type="InterPro" id="IPR036928">
    <property type="entry name" value="AS_sf"/>
</dbReference>
<evidence type="ECO:0000259" key="2">
    <source>
        <dbReference type="Pfam" id="PF01425"/>
    </source>
</evidence>
<sequence length="123" mass="12894">MLVDPAPAWTALRAGSPSRDDLGRITANERRLTGFFRRTDLLLTPTTPNPPHGHDGPGDRMSVALTWAFNISGHPALSLPAGTTPQGQPVGLQLVARPHGERLLLGLADRAARAGVLPPAATG</sequence>